<dbReference type="KEGG" id="mmad:MMJJ_00030"/>
<evidence type="ECO:0000313" key="4">
    <source>
        <dbReference type="Proteomes" id="UP000239462"/>
    </source>
</evidence>
<protein>
    <submittedName>
        <fullName evidence="1">Ribosomal protein L11 methyltransferase</fullName>
    </submittedName>
</protein>
<dbReference type="EMBL" id="JACDUO010000001">
    <property type="protein sequence ID" value="MBA2863747.1"/>
    <property type="molecule type" value="Genomic_DNA"/>
</dbReference>
<dbReference type="Proteomes" id="UP000590564">
    <property type="component" value="Unassembled WGS sequence"/>
</dbReference>
<dbReference type="Gene3D" id="3.40.50.150">
    <property type="entry name" value="Vaccinia Virus protein VP39"/>
    <property type="match status" value="1"/>
</dbReference>
<name>A0A2L1C7S4_METMI</name>
<dbReference type="Pfam" id="PF06325">
    <property type="entry name" value="PrmA"/>
    <property type="match status" value="1"/>
</dbReference>
<dbReference type="SUPFAM" id="SSF53335">
    <property type="entry name" value="S-adenosyl-L-methionine-dependent methyltransferases"/>
    <property type="match status" value="1"/>
</dbReference>
<evidence type="ECO:0000313" key="3">
    <source>
        <dbReference type="EMBL" id="MBB6496247.1"/>
    </source>
</evidence>
<organism evidence="1 4">
    <name type="scientific">Methanococcus maripaludis</name>
    <name type="common">Methanococcus deltae</name>
    <dbReference type="NCBI Taxonomy" id="39152"/>
    <lineage>
        <taxon>Archaea</taxon>
        <taxon>Methanobacteriati</taxon>
        <taxon>Methanobacteriota</taxon>
        <taxon>Methanomada group</taxon>
        <taxon>Methanococci</taxon>
        <taxon>Methanococcales</taxon>
        <taxon>Methanococcaceae</taxon>
        <taxon>Methanococcus</taxon>
    </lineage>
</organism>
<evidence type="ECO:0000313" key="5">
    <source>
        <dbReference type="Proteomes" id="UP000567099"/>
    </source>
</evidence>
<dbReference type="InterPro" id="IPR029063">
    <property type="entry name" value="SAM-dependent_MTases_sf"/>
</dbReference>
<dbReference type="RefSeq" id="WP_104837113.1">
    <property type="nucleotide sequence ID" value="NZ_CP026606.1"/>
</dbReference>
<reference evidence="2 5" key="3">
    <citation type="submission" date="2020-07" db="EMBL/GenBank/DDBJ databases">
        <title>Genomic Encyclopedia of Type Strains, Phase IV (KMG-V): Genome sequencing to study the core and pangenomes of soil and plant-associated prokaryotes.</title>
        <authorList>
            <person name="Whitman W."/>
        </authorList>
    </citation>
    <scope>NUCLEOTIDE SEQUENCE [LARGE SCALE GENOMIC DNA]</scope>
    <source>
        <strain evidence="2 5">C13</strain>
        <strain evidence="3 6">D1</strain>
    </source>
</reference>
<dbReference type="EMBL" id="CP026606">
    <property type="protein sequence ID" value="AVB75422.1"/>
    <property type="molecule type" value="Genomic_DNA"/>
</dbReference>
<keyword evidence="1" id="KW-0808">Transferase</keyword>
<evidence type="ECO:0000313" key="1">
    <source>
        <dbReference type="EMBL" id="AVB75422.1"/>
    </source>
</evidence>
<reference evidence="1" key="2">
    <citation type="submission" date="2018-02" db="EMBL/GenBank/DDBJ databases">
        <title>Complete genome sequence of the Methanococcus maripaludis type strain JJ (DSM 2067), a model for selenoprotein synthesis in Archaea.</title>
        <authorList>
            <person name="Poehlein A."/>
            <person name="Heym D."/>
            <person name="Quitzke V."/>
            <person name="Fersch J."/>
            <person name="Daniel R."/>
            <person name="Rother M."/>
        </authorList>
    </citation>
    <scope>NUCLEOTIDE SEQUENCE [LARGE SCALE GENOMIC DNA]</scope>
    <source>
        <strain evidence="1">DSM 2067</strain>
    </source>
</reference>
<dbReference type="GO" id="GO:0032259">
    <property type="term" value="P:methylation"/>
    <property type="evidence" value="ECO:0007669"/>
    <property type="project" value="UniProtKB-KW"/>
</dbReference>
<accession>A0A2L1C7S4</accession>
<dbReference type="GO" id="GO:0008168">
    <property type="term" value="F:methyltransferase activity"/>
    <property type="evidence" value="ECO:0007669"/>
    <property type="project" value="UniProtKB-KW"/>
</dbReference>
<dbReference type="GeneID" id="36101099"/>
<dbReference type="CDD" id="cd02440">
    <property type="entry name" value="AdoMet_MTases"/>
    <property type="match status" value="1"/>
</dbReference>
<keyword evidence="1" id="KW-0489">Methyltransferase</keyword>
<dbReference type="AlphaFoldDB" id="A0A2L1C7S4"/>
<gene>
    <name evidence="2" type="ORF">HNP94_000747</name>
    <name evidence="3" type="ORF">HNP96_000268</name>
    <name evidence="1" type="ORF">MMJJ_00030</name>
</gene>
<dbReference type="EMBL" id="JACHED010000001">
    <property type="protein sequence ID" value="MBB6496247.1"/>
    <property type="molecule type" value="Genomic_DNA"/>
</dbReference>
<keyword evidence="1" id="KW-0689">Ribosomal protein</keyword>
<dbReference type="Proteomes" id="UP000567099">
    <property type="component" value="Unassembled WGS sequence"/>
</dbReference>
<proteinExistence type="predicted"/>
<dbReference type="Proteomes" id="UP000239462">
    <property type="component" value="Chromosome"/>
</dbReference>
<sequence length="295" mass="32860">MLSKGAVIDKLKSYKPCENCNGPISKTISICDLNLDERKRKCVCGHSQLDDVMLDVLNLMSEYHELQNNDLKAVTLRDAGTPLVEIGYPLKYLPVVSNDELIVMKDVSKACATEILKIPEVKGVISNNSKNNSFNRPEDSGEVNTLIAGDDFRCDIFVLKSIMDCVVICKNQSKVHIEFPRPFNPKIAKIDRLNLKGKVVVDGFCGSGTLGLAALKKGAKKVIFSDINPHALKDVIYNLKLNFSKDVFEKVEIINSNFLNLDITGDVCFVDLFPHMDREPFLNKAKTISKQIVLI</sequence>
<reference evidence="4" key="1">
    <citation type="journal article" date="2018" name="Genome Announc.">
        <title>Complete Genome Sequence of the Methanococcus maripaludis Type Strain JJ (DSM 2067), a Model for Selenoprotein Synthesis in Archaea.</title>
        <authorList>
            <person name="Poehlein A."/>
            <person name="Heym D."/>
            <person name="Quitzke V."/>
            <person name="Fersch J."/>
            <person name="Daniel R."/>
            <person name="Rother M."/>
        </authorList>
    </citation>
    <scope>NUCLEOTIDE SEQUENCE [LARGE SCALE GENOMIC DNA]</scope>
    <source>
        <strain evidence="4">DSM 2067</strain>
    </source>
</reference>
<evidence type="ECO:0000313" key="6">
    <source>
        <dbReference type="Proteomes" id="UP000590564"/>
    </source>
</evidence>
<keyword evidence="1" id="KW-0687">Ribonucleoprotein</keyword>
<dbReference type="GO" id="GO:0005840">
    <property type="term" value="C:ribosome"/>
    <property type="evidence" value="ECO:0007669"/>
    <property type="project" value="UniProtKB-KW"/>
</dbReference>
<evidence type="ECO:0000313" key="2">
    <source>
        <dbReference type="EMBL" id="MBA2863747.1"/>
    </source>
</evidence>